<evidence type="ECO:0000313" key="3">
    <source>
        <dbReference type="Proteomes" id="UP000306192"/>
    </source>
</evidence>
<keyword evidence="1" id="KW-0812">Transmembrane</keyword>
<dbReference type="RefSeq" id="WP_136642513.1">
    <property type="nucleotide sequence ID" value="NZ_QYRT01000022.1"/>
</dbReference>
<dbReference type="AlphaFoldDB" id="A0A4T2BTJ7"/>
<protein>
    <recommendedName>
        <fullName evidence="4">Holin</fullName>
    </recommendedName>
</protein>
<dbReference type="Proteomes" id="UP000306192">
    <property type="component" value="Unassembled WGS sequence"/>
</dbReference>
<sequence length="145" mass="14404">MSQITVQSPKVTITRELKNLAPKVLTFLATGVTASGLAYVLGTAGITLTPALTSLLVVLISAVAGYLKADTTLLSGGLPVSTTTAPVAPVSLPGAHVDVTAPPVVAAPVATAPVVTAIPAITFAPVPAATFDQIVTPVPDQVTSV</sequence>
<feature type="transmembrane region" description="Helical" evidence="1">
    <location>
        <begin position="20"/>
        <end position="41"/>
    </location>
</feature>
<organism evidence="2 3">
    <name type="scientific">Subtercola vilae</name>
    <dbReference type="NCBI Taxonomy" id="2056433"/>
    <lineage>
        <taxon>Bacteria</taxon>
        <taxon>Bacillati</taxon>
        <taxon>Actinomycetota</taxon>
        <taxon>Actinomycetes</taxon>
        <taxon>Micrococcales</taxon>
        <taxon>Microbacteriaceae</taxon>
        <taxon>Subtercola</taxon>
    </lineage>
</organism>
<feature type="transmembrane region" description="Helical" evidence="1">
    <location>
        <begin position="47"/>
        <end position="67"/>
    </location>
</feature>
<evidence type="ECO:0008006" key="4">
    <source>
        <dbReference type="Google" id="ProtNLM"/>
    </source>
</evidence>
<keyword evidence="1" id="KW-1133">Transmembrane helix</keyword>
<dbReference type="EMBL" id="QYRT01000022">
    <property type="protein sequence ID" value="TIH34985.1"/>
    <property type="molecule type" value="Genomic_DNA"/>
</dbReference>
<accession>A0A4T2BTJ7</accession>
<comment type="caution">
    <text evidence="2">The sequence shown here is derived from an EMBL/GenBank/DDBJ whole genome shotgun (WGS) entry which is preliminary data.</text>
</comment>
<evidence type="ECO:0000256" key="1">
    <source>
        <dbReference type="SAM" id="Phobius"/>
    </source>
</evidence>
<keyword evidence="3" id="KW-1185">Reference proteome</keyword>
<name>A0A4T2BTJ7_9MICO</name>
<gene>
    <name evidence="2" type="ORF">D4765_11875</name>
</gene>
<proteinExistence type="predicted"/>
<keyword evidence="1" id="KW-0472">Membrane</keyword>
<evidence type="ECO:0000313" key="2">
    <source>
        <dbReference type="EMBL" id="TIH34985.1"/>
    </source>
</evidence>
<reference evidence="2 3" key="1">
    <citation type="journal article" date="2019" name="Microorganisms">
        <title>Systematic Affiliation and Genome Analysis of Subtercola vilae DB165(T) with Particular Emphasis on Cold Adaptation of an Isolate from a High-Altitude Cold Volcano Lake.</title>
        <authorList>
            <person name="Villalobos A.S."/>
            <person name="Wiese J."/>
            <person name="Imhoff J.F."/>
            <person name="Dorador C."/>
            <person name="Keller A."/>
            <person name="Hentschel U."/>
        </authorList>
    </citation>
    <scope>NUCLEOTIDE SEQUENCE [LARGE SCALE GENOMIC DNA]</scope>
    <source>
        <strain evidence="2 3">DB165</strain>
    </source>
</reference>